<name>A0ABT8KYZ9_9BACT</name>
<dbReference type="InterPro" id="IPR007497">
    <property type="entry name" value="SIMPL/DUF541"/>
</dbReference>
<keyword evidence="2" id="KW-1185">Reference proteome</keyword>
<proteinExistence type="predicted"/>
<organism evidence="1 2">
    <name type="scientific">Agaribacillus aureus</name>
    <dbReference type="NCBI Taxonomy" id="3051825"/>
    <lineage>
        <taxon>Bacteria</taxon>
        <taxon>Pseudomonadati</taxon>
        <taxon>Bacteroidota</taxon>
        <taxon>Cytophagia</taxon>
        <taxon>Cytophagales</taxon>
        <taxon>Splendidivirgaceae</taxon>
        <taxon>Agaribacillus</taxon>
    </lineage>
</organism>
<dbReference type="PANTHER" id="PTHR34387:SF1">
    <property type="entry name" value="PERIPLASMIC IMMUNOGENIC PROTEIN"/>
    <property type="match status" value="1"/>
</dbReference>
<dbReference type="Pfam" id="PF04402">
    <property type="entry name" value="SIMPL"/>
    <property type="match status" value="1"/>
</dbReference>
<dbReference type="Gene3D" id="3.30.70.2970">
    <property type="entry name" value="Protein of unknown function (DUF541), domain 2"/>
    <property type="match status" value="1"/>
</dbReference>
<reference evidence="1" key="1">
    <citation type="submission" date="2023-06" db="EMBL/GenBank/DDBJ databases">
        <title>Genomic of Agaribacillus aureum.</title>
        <authorList>
            <person name="Wang G."/>
        </authorList>
    </citation>
    <scope>NUCLEOTIDE SEQUENCE</scope>
    <source>
        <strain evidence="1">BMA12</strain>
    </source>
</reference>
<dbReference type="EMBL" id="JAUJEB010000001">
    <property type="protein sequence ID" value="MDN5210697.1"/>
    <property type="molecule type" value="Genomic_DNA"/>
</dbReference>
<evidence type="ECO:0000313" key="1">
    <source>
        <dbReference type="EMBL" id="MDN5210697.1"/>
    </source>
</evidence>
<dbReference type="InterPro" id="IPR052022">
    <property type="entry name" value="26kDa_periplasmic_antigen"/>
</dbReference>
<gene>
    <name evidence="1" type="ORF">QQ020_01520</name>
</gene>
<dbReference type="PANTHER" id="PTHR34387">
    <property type="entry name" value="SLR1258 PROTEIN"/>
    <property type="match status" value="1"/>
</dbReference>
<sequence length="239" mass="27281">MMKNVKEILLLVTCLMIWCVSTLNAQDKTTFQKKISVQGSAEMEVTPDEIYFSITLKEYEKDRKKISITQLEKQLVRAVDKLGISEEHFQVENIYGYNWNYRKKKSDNFLASKSYRLKLADLNKMNTLLEQLDEKGIQSVNVSEFSHSKIEQYRKELKLKALRAAKEKAGFLLSGIGEELGEVLEVSEVSLGSPVNYKSARAYSNVALEYAESDLAGPVNIDFKTIKLRFVINAVFSIQ</sequence>
<evidence type="ECO:0000313" key="2">
    <source>
        <dbReference type="Proteomes" id="UP001172083"/>
    </source>
</evidence>
<dbReference type="RefSeq" id="WP_346756039.1">
    <property type="nucleotide sequence ID" value="NZ_JAUJEB010000001.1"/>
</dbReference>
<dbReference type="Gene3D" id="3.30.110.170">
    <property type="entry name" value="Protein of unknown function (DUF541), domain 1"/>
    <property type="match status" value="1"/>
</dbReference>
<protein>
    <submittedName>
        <fullName evidence="1">SIMPL domain-containing protein</fullName>
    </submittedName>
</protein>
<comment type="caution">
    <text evidence="1">The sequence shown here is derived from an EMBL/GenBank/DDBJ whole genome shotgun (WGS) entry which is preliminary data.</text>
</comment>
<accession>A0ABT8KYZ9</accession>
<dbReference type="Proteomes" id="UP001172083">
    <property type="component" value="Unassembled WGS sequence"/>
</dbReference>